<dbReference type="Pfam" id="PF08282">
    <property type="entry name" value="Hydrolase_3"/>
    <property type="match status" value="1"/>
</dbReference>
<feature type="binding site" evidence="12">
    <location>
        <position position="111"/>
    </location>
    <ligand>
        <name>Mg(2+)</name>
        <dbReference type="ChEBI" id="CHEBI:18420"/>
    </ligand>
</feature>
<dbReference type="Gene3D" id="3.40.50.1000">
    <property type="entry name" value="HAD superfamily/HAD-like"/>
    <property type="match status" value="1"/>
</dbReference>
<dbReference type="InterPro" id="IPR010023">
    <property type="entry name" value="KdsC_fam"/>
</dbReference>
<dbReference type="EC" id="3.1.3.45" evidence="5"/>
<dbReference type="RefSeq" id="WP_269309920.1">
    <property type="nucleotide sequence ID" value="NZ_CP098242.1"/>
</dbReference>
<gene>
    <name evidence="13" type="ORF">NB640_04195</name>
</gene>
<dbReference type="Proteomes" id="UP001156215">
    <property type="component" value="Chromosome"/>
</dbReference>
<proteinExistence type="inferred from homology"/>
<dbReference type="InterPro" id="IPR023214">
    <property type="entry name" value="HAD_sf"/>
</dbReference>
<dbReference type="PANTHER" id="PTHR21485:SF6">
    <property type="entry name" value="N-ACYLNEURAMINATE CYTIDYLYLTRANSFERASE-RELATED"/>
    <property type="match status" value="1"/>
</dbReference>
<dbReference type="InterPro" id="IPR036412">
    <property type="entry name" value="HAD-like_sf"/>
</dbReference>
<evidence type="ECO:0000256" key="4">
    <source>
        <dbReference type="ARBA" id="ARBA00011881"/>
    </source>
</evidence>
<evidence type="ECO:0000256" key="6">
    <source>
        <dbReference type="ARBA" id="ARBA00020092"/>
    </source>
</evidence>
<name>A0A9E9M0C0_9BURK</name>
<dbReference type="KEGG" id="ovb:NB640_04195"/>
<feature type="binding site" evidence="12">
    <location>
        <position position="20"/>
    </location>
    <ligand>
        <name>substrate</name>
    </ligand>
</feature>
<dbReference type="GO" id="GO:0008781">
    <property type="term" value="F:N-acylneuraminate cytidylyltransferase activity"/>
    <property type="evidence" value="ECO:0007669"/>
    <property type="project" value="TreeGrafter"/>
</dbReference>
<keyword evidence="10" id="KW-0448">Lipopolysaccharide biosynthesis</keyword>
<evidence type="ECO:0000256" key="11">
    <source>
        <dbReference type="ARBA" id="ARBA00031051"/>
    </source>
</evidence>
<dbReference type="PIRSF" id="PIRSF006118">
    <property type="entry name" value="KDO8-P_Ptase"/>
    <property type="match status" value="1"/>
</dbReference>
<feature type="binding site" evidence="12">
    <location>
        <position position="18"/>
    </location>
    <ligand>
        <name>Mg(2+)</name>
        <dbReference type="ChEBI" id="CHEBI:18420"/>
    </ligand>
</feature>
<evidence type="ECO:0000256" key="7">
    <source>
        <dbReference type="ARBA" id="ARBA00022723"/>
    </source>
</evidence>
<comment type="similarity">
    <text evidence="3">Belongs to the KdsC family.</text>
</comment>
<dbReference type="InterPro" id="IPR050793">
    <property type="entry name" value="CMP-NeuNAc_synthase"/>
</dbReference>
<organism evidence="13 14">
    <name type="scientific">Oxalobacter vibrioformis</name>
    <dbReference type="NCBI Taxonomy" id="933080"/>
    <lineage>
        <taxon>Bacteria</taxon>
        <taxon>Pseudomonadati</taxon>
        <taxon>Pseudomonadota</taxon>
        <taxon>Betaproteobacteria</taxon>
        <taxon>Burkholderiales</taxon>
        <taxon>Oxalobacteraceae</taxon>
        <taxon>Oxalobacter</taxon>
    </lineage>
</organism>
<evidence type="ECO:0000313" key="13">
    <source>
        <dbReference type="EMBL" id="WAW10854.1"/>
    </source>
</evidence>
<dbReference type="SFLD" id="SFLDG01136">
    <property type="entry name" value="C1.6:_Phosphoserine_Phosphatas"/>
    <property type="match status" value="1"/>
</dbReference>
<dbReference type="SUPFAM" id="SSF56784">
    <property type="entry name" value="HAD-like"/>
    <property type="match status" value="1"/>
</dbReference>
<sequence length="175" mass="18964">MPDKPFSKARQVRLMIFDVDGILTDGKLVFGSDGEALKIFHVLDGHGIKLLQQSGIQTAIISARKSDMVMRRAEDLGIGHVQLGIQDKLSAFTMLLSKTGMTAAHCGYIGDDVIDLPILTRAGFSASVPNGHIEVRSRVDYVTEATGGNGAVREVCDLILQAQDKYAALMESYLK</sequence>
<keyword evidence="14" id="KW-1185">Reference proteome</keyword>
<dbReference type="CDD" id="cd01630">
    <property type="entry name" value="HAD_KDO-like"/>
    <property type="match status" value="1"/>
</dbReference>
<keyword evidence="9 12" id="KW-0460">Magnesium</keyword>
<dbReference type="AlphaFoldDB" id="A0A9E9M0C0"/>
<evidence type="ECO:0000256" key="8">
    <source>
        <dbReference type="ARBA" id="ARBA00022801"/>
    </source>
</evidence>
<keyword evidence="7 12" id="KW-0479">Metal-binding</keyword>
<dbReference type="FunFam" id="3.40.50.1000:FF:000029">
    <property type="entry name" value="3-deoxy-D-manno-octulosonate 8-phosphate phosphatase KdsC"/>
    <property type="match status" value="1"/>
</dbReference>
<dbReference type="GO" id="GO:0019143">
    <property type="term" value="F:3-deoxy-manno-octulosonate-8-phosphatase activity"/>
    <property type="evidence" value="ECO:0007669"/>
    <property type="project" value="UniProtKB-EC"/>
</dbReference>
<protein>
    <recommendedName>
        <fullName evidence="6">3-deoxy-D-manno-octulosonate 8-phosphate phosphatase KdsC</fullName>
        <ecNumber evidence="5">3.1.3.45</ecNumber>
    </recommendedName>
    <alternativeName>
        <fullName evidence="11">KDO 8-P phosphatase</fullName>
    </alternativeName>
</protein>
<comment type="subunit">
    <text evidence="4">Homotetramer.</text>
</comment>
<comment type="catalytic activity">
    <reaction evidence="1">
        <text>3-deoxy-alpha-D-manno-2-octulosonate-8-phosphate + H2O = 3-deoxy-alpha-D-manno-oct-2-ulosonate + phosphate</text>
        <dbReference type="Rhea" id="RHEA:11500"/>
        <dbReference type="ChEBI" id="CHEBI:15377"/>
        <dbReference type="ChEBI" id="CHEBI:43474"/>
        <dbReference type="ChEBI" id="CHEBI:85985"/>
        <dbReference type="ChEBI" id="CHEBI:85986"/>
        <dbReference type="EC" id="3.1.3.45"/>
    </reaction>
</comment>
<reference evidence="13" key="1">
    <citation type="journal article" date="2022" name="Front. Microbiol.">
        <title>New perspectives on an old grouping: The genomic and phenotypic variability of Oxalobacter formigenes and the implications for calcium oxalate stone prevention.</title>
        <authorList>
            <person name="Chmiel J.A."/>
            <person name="Carr C."/>
            <person name="Stuivenberg G.A."/>
            <person name="Venema R."/>
            <person name="Chanyi R.M."/>
            <person name="Al K.F."/>
            <person name="Giguere D."/>
            <person name="Say H."/>
            <person name="Akouris P.P."/>
            <person name="Dominguez Romero S.A."/>
            <person name="Kwong A."/>
            <person name="Tai V."/>
            <person name="Koval S.F."/>
            <person name="Razvi H."/>
            <person name="Bjazevic J."/>
            <person name="Burton J.P."/>
        </authorList>
    </citation>
    <scope>NUCLEOTIDE SEQUENCE</scope>
    <source>
        <strain evidence="13">WoOx3</strain>
    </source>
</reference>
<evidence type="ECO:0000256" key="12">
    <source>
        <dbReference type="PIRSR" id="PIRSR006118-2"/>
    </source>
</evidence>
<evidence type="ECO:0000256" key="5">
    <source>
        <dbReference type="ARBA" id="ARBA00013066"/>
    </source>
</evidence>
<comment type="cofactor">
    <cofactor evidence="2 12">
        <name>Mg(2+)</name>
        <dbReference type="ChEBI" id="CHEBI:18420"/>
    </cofactor>
</comment>
<dbReference type="GO" id="GO:0009103">
    <property type="term" value="P:lipopolysaccharide biosynthetic process"/>
    <property type="evidence" value="ECO:0007669"/>
    <property type="project" value="UniProtKB-KW"/>
</dbReference>
<dbReference type="GO" id="GO:0046872">
    <property type="term" value="F:metal ion binding"/>
    <property type="evidence" value="ECO:0007669"/>
    <property type="project" value="UniProtKB-KW"/>
</dbReference>
<accession>A0A9E9M0C0</accession>
<evidence type="ECO:0000256" key="2">
    <source>
        <dbReference type="ARBA" id="ARBA00001946"/>
    </source>
</evidence>
<dbReference type="EMBL" id="CP098242">
    <property type="protein sequence ID" value="WAW10854.1"/>
    <property type="molecule type" value="Genomic_DNA"/>
</dbReference>
<dbReference type="NCBIfam" id="TIGR01670">
    <property type="entry name" value="KdsC-phosphatas"/>
    <property type="match status" value="1"/>
</dbReference>
<evidence type="ECO:0000256" key="3">
    <source>
        <dbReference type="ARBA" id="ARBA00005893"/>
    </source>
</evidence>
<evidence type="ECO:0000256" key="10">
    <source>
        <dbReference type="ARBA" id="ARBA00022985"/>
    </source>
</evidence>
<dbReference type="SFLD" id="SFLDS00003">
    <property type="entry name" value="Haloacid_Dehalogenase"/>
    <property type="match status" value="1"/>
</dbReference>
<evidence type="ECO:0000256" key="9">
    <source>
        <dbReference type="ARBA" id="ARBA00022842"/>
    </source>
</evidence>
<evidence type="ECO:0000313" key="14">
    <source>
        <dbReference type="Proteomes" id="UP001156215"/>
    </source>
</evidence>
<evidence type="ECO:0000256" key="1">
    <source>
        <dbReference type="ARBA" id="ARBA00000898"/>
    </source>
</evidence>
<dbReference type="SFLD" id="SFLDG01138">
    <property type="entry name" value="C1.6.2:_Deoxy-d-mannose-octulo"/>
    <property type="match status" value="1"/>
</dbReference>
<keyword evidence="8 13" id="KW-0378">Hydrolase</keyword>
<dbReference type="PANTHER" id="PTHR21485">
    <property type="entry name" value="HAD SUPERFAMILY MEMBERS CMAS AND KDSC"/>
    <property type="match status" value="1"/>
</dbReference>